<proteinExistence type="predicted"/>
<sequence length="91" mass="9817">MPAVLRGVGGELFRCLVGAVTIAEEVEDEPTHRGAFSDESDETSVKIRPEVVDTLLCVSLGTFSGRFYLGLPAGKVLEKDSSNLKPHREEG</sequence>
<protein>
    <submittedName>
        <fullName evidence="1">Uncharacterized protein</fullName>
    </submittedName>
</protein>
<dbReference type="AlphaFoldDB" id="A0A2U9CBL0"/>
<dbReference type="EMBL" id="CP026256">
    <property type="protein sequence ID" value="AWP13553.1"/>
    <property type="molecule type" value="Genomic_DNA"/>
</dbReference>
<organism evidence="1 2">
    <name type="scientific">Scophthalmus maximus</name>
    <name type="common">Turbot</name>
    <name type="synonym">Psetta maxima</name>
    <dbReference type="NCBI Taxonomy" id="52904"/>
    <lineage>
        <taxon>Eukaryota</taxon>
        <taxon>Metazoa</taxon>
        <taxon>Chordata</taxon>
        <taxon>Craniata</taxon>
        <taxon>Vertebrata</taxon>
        <taxon>Euteleostomi</taxon>
        <taxon>Actinopterygii</taxon>
        <taxon>Neopterygii</taxon>
        <taxon>Teleostei</taxon>
        <taxon>Neoteleostei</taxon>
        <taxon>Acanthomorphata</taxon>
        <taxon>Carangaria</taxon>
        <taxon>Pleuronectiformes</taxon>
        <taxon>Pleuronectoidei</taxon>
        <taxon>Scophthalmidae</taxon>
        <taxon>Scophthalmus</taxon>
    </lineage>
</organism>
<dbReference type="Proteomes" id="UP000246464">
    <property type="component" value="Chromosome 14"/>
</dbReference>
<gene>
    <name evidence="1" type="ORF">SMAX5B_001111</name>
</gene>
<keyword evidence="2" id="KW-1185">Reference proteome</keyword>
<evidence type="ECO:0000313" key="1">
    <source>
        <dbReference type="EMBL" id="AWP13553.1"/>
    </source>
</evidence>
<name>A0A2U9CBL0_SCOMX</name>
<reference evidence="1 2" key="1">
    <citation type="submission" date="2017-12" db="EMBL/GenBank/DDBJ databases">
        <title>Integrating genomic resources of turbot (Scophthalmus maximus) in depth evaluation of genetic and physical mapping variation across individuals.</title>
        <authorList>
            <person name="Martinez P."/>
        </authorList>
    </citation>
    <scope>NUCLEOTIDE SEQUENCE [LARGE SCALE GENOMIC DNA]</scope>
</reference>
<evidence type="ECO:0000313" key="2">
    <source>
        <dbReference type="Proteomes" id="UP000246464"/>
    </source>
</evidence>
<accession>A0A2U9CBL0</accession>